<feature type="domain" description="Glycosyl transferase family 1" evidence="1">
    <location>
        <begin position="203"/>
        <end position="336"/>
    </location>
</feature>
<dbReference type="Pfam" id="PF00534">
    <property type="entry name" value="Glycos_transf_1"/>
    <property type="match status" value="1"/>
</dbReference>
<proteinExistence type="predicted"/>
<evidence type="ECO:0000313" key="4">
    <source>
        <dbReference type="Proteomes" id="UP000438991"/>
    </source>
</evidence>
<dbReference type="AlphaFoldDB" id="A0A327K8E2"/>
<name>A0A327K8E2_9BRAD</name>
<evidence type="ECO:0000259" key="2">
    <source>
        <dbReference type="Pfam" id="PF13439"/>
    </source>
</evidence>
<dbReference type="SUPFAM" id="SSF53756">
    <property type="entry name" value="UDP-Glycosyltransferase/glycogen phosphorylase"/>
    <property type="match status" value="1"/>
</dbReference>
<reference evidence="3 4" key="1">
    <citation type="submission" date="2019-11" db="EMBL/GenBank/DDBJ databases">
        <title>Whole-genome sequence of Rhodoplanes serenus DSM 18633, type strain.</title>
        <authorList>
            <person name="Kyndt J.A."/>
            <person name="Meyer T.E."/>
        </authorList>
    </citation>
    <scope>NUCLEOTIDE SEQUENCE [LARGE SCALE GENOMIC DNA]</scope>
    <source>
        <strain evidence="3 4">DSM 18633</strain>
    </source>
</reference>
<organism evidence="3 4">
    <name type="scientific">Rhodoplanes serenus</name>
    <dbReference type="NCBI Taxonomy" id="200615"/>
    <lineage>
        <taxon>Bacteria</taxon>
        <taxon>Pseudomonadati</taxon>
        <taxon>Pseudomonadota</taxon>
        <taxon>Alphaproteobacteria</taxon>
        <taxon>Hyphomicrobiales</taxon>
        <taxon>Nitrobacteraceae</taxon>
        <taxon>Rhodoplanes</taxon>
    </lineage>
</organism>
<accession>A0A327K8E2</accession>
<dbReference type="InterPro" id="IPR050194">
    <property type="entry name" value="Glycosyltransferase_grp1"/>
</dbReference>
<comment type="caution">
    <text evidence="3">The sequence shown here is derived from an EMBL/GenBank/DDBJ whole genome shotgun (WGS) entry which is preliminary data.</text>
</comment>
<evidence type="ECO:0000313" key="3">
    <source>
        <dbReference type="EMBL" id="MTW15431.1"/>
    </source>
</evidence>
<feature type="domain" description="Glycosyltransferase subfamily 4-like N-terminal" evidence="2">
    <location>
        <begin position="13"/>
        <end position="191"/>
    </location>
</feature>
<dbReference type="Pfam" id="PF13439">
    <property type="entry name" value="Glyco_transf_4"/>
    <property type="match status" value="1"/>
</dbReference>
<protein>
    <submittedName>
        <fullName evidence="3">Glycosyltransferase</fullName>
    </submittedName>
</protein>
<dbReference type="InterPro" id="IPR028098">
    <property type="entry name" value="Glyco_trans_4-like_N"/>
</dbReference>
<sequence length="393" mass="43224">MRVAVVHDWLYTVGGAERVLREILQCYPDADVFTLFDVLSDADRARIGYGQATTSFLQRLPAIRSRHRSYLPLMPIAIEQFDLSGYDLVLSSSYAVAKGVLVGPDQIHVSYVHSPMRYAWDLQHSYLRESGYATGLKSAIARAILHRMRLWDSRTAHGPDAMIANSAFVARRIRRVYGRTAQVIYPPVTLAKPRPDVIRGPHFLAASRLVPYKNIEAVVRAFAALPDLTLIVAGDGPEAPRLRSIATPNVSFAGFVSDDHLRNLMATARAFVFAAEEDFGIIMVEAMSEGTPVLALGRGGAREIVSSVLPQRSGLFFPTPDPADIAACVRSFVAQEHMFSRTVCRTQAARFSAERFRAEFSAFVDRQVEAGRRDREAGTGGNPAAVLAGRSFA</sequence>
<dbReference type="GO" id="GO:0016757">
    <property type="term" value="F:glycosyltransferase activity"/>
    <property type="evidence" value="ECO:0007669"/>
    <property type="project" value="InterPro"/>
</dbReference>
<dbReference type="InterPro" id="IPR001296">
    <property type="entry name" value="Glyco_trans_1"/>
</dbReference>
<dbReference type="PANTHER" id="PTHR45947">
    <property type="entry name" value="SULFOQUINOVOSYL TRANSFERASE SQD2"/>
    <property type="match status" value="1"/>
</dbReference>
<evidence type="ECO:0000259" key="1">
    <source>
        <dbReference type="Pfam" id="PF00534"/>
    </source>
</evidence>
<gene>
    <name evidence="3" type="ORF">GJ689_04325</name>
</gene>
<dbReference type="Gene3D" id="3.40.50.2000">
    <property type="entry name" value="Glycogen Phosphorylase B"/>
    <property type="match status" value="2"/>
</dbReference>
<dbReference type="EMBL" id="WNKV01000002">
    <property type="protein sequence ID" value="MTW15431.1"/>
    <property type="molecule type" value="Genomic_DNA"/>
</dbReference>
<dbReference type="Proteomes" id="UP000438991">
    <property type="component" value="Unassembled WGS sequence"/>
</dbReference>
<dbReference type="PANTHER" id="PTHR45947:SF3">
    <property type="entry name" value="SULFOQUINOVOSYL TRANSFERASE SQD2"/>
    <property type="match status" value="1"/>
</dbReference>
<dbReference type="RefSeq" id="WP_111387263.1">
    <property type="nucleotide sequence ID" value="NZ_NPEW01000214.1"/>
</dbReference>